<organism evidence="10 11">
    <name type="scientific">Candidatus Sulfuritelmatomonas gaucii</name>
    <dbReference type="NCBI Taxonomy" id="2043161"/>
    <lineage>
        <taxon>Bacteria</taxon>
        <taxon>Pseudomonadati</taxon>
        <taxon>Acidobacteriota</taxon>
        <taxon>Terriglobia</taxon>
        <taxon>Terriglobales</taxon>
        <taxon>Acidobacteriaceae</taxon>
        <taxon>Candidatus Sulfuritelmatomonas</taxon>
    </lineage>
</organism>
<dbReference type="InterPro" id="IPR013783">
    <property type="entry name" value="Ig-like_fold"/>
</dbReference>
<protein>
    <submittedName>
        <fullName evidence="10">Glycoside hydrolase family 2 sugar binding protein</fullName>
    </submittedName>
</protein>
<dbReference type="SUPFAM" id="SSF49303">
    <property type="entry name" value="beta-Galactosidase/glucuronidase domain"/>
    <property type="match status" value="3"/>
</dbReference>
<feature type="chain" id="PRO_5014847893" evidence="5">
    <location>
        <begin position="38"/>
        <end position="910"/>
    </location>
</feature>
<dbReference type="Pfam" id="PF02836">
    <property type="entry name" value="Glyco_hydro_2_C"/>
    <property type="match status" value="1"/>
</dbReference>
<evidence type="ECO:0000256" key="3">
    <source>
        <dbReference type="ARBA" id="ARBA00023295"/>
    </source>
</evidence>
<dbReference type="InterPro" id="IPR036156">
    <property type="entry name" value="Beta-gal/glucu_dom_sf"/>
</dbReference>
<dbReference type="AlphaFoldDB" id="A0A2N9LNV6"/>
<feature type="region of interest" description="Disordered" evidence="4">
    <location>
        <begin position="886"/>
        <end position="910"/>
    </location>
</feature>
<dbReference type="Gene3D" id="2.60.40.10">
    <property type="entry name" value="Immunoglobulins"/>
    <property type="match status" value="2"/>
</dbReference>
<dbReference type="Pfam" id="PF00703">
    <property type="entry name" value="Glyco_hydro_2"/>
    <property type="match status" value="1"/>
</dbReference>
<dbReference type="InterPro" id="IPR006102">
    <property type="entry name" value="Ig-like_GH2"/>
</dbReference>
<feature type="domain" description="Exo-beta-D-glucosaminidase Ig-fold" evidence="8">
    <location>
        <begin position="759"/>
        <end position="874"/>
    </location>
</feature>
<evidence type="ECO:0000259" key="6">
    <source>
        <dbReference type="Pfam" id="PF00703"/>
    </source>
</evidence>
<evidence type="ECO:0000259" key="7">
    <source>
        <dbReference type="Pfam" id="PF02836"/>
    </source>
</evidence>
<dbReference type="SUPFAM" id="SSF51445">
    <property type="entry name" value="(Trans)glycosidases"/>
    <property type="match status" value="1"/>
</dbReference>
<dbReference type="InterPro" id="IPR041351">
    <property type="entry name" value="Ig_GlcNase"/>
</dbReference>
<evidence type="ECO:0000313" key="11">
    <source>
        <dbReference type="Proteomes" id="UP000239735"/>
    </source>
</evidence>
<feature type="domain" description="Beta-mannosidase-like galactose-binding" evidence="9">
    <location>
        <begin position="71"/>
        <end position="237"/>
    </location>
</feature>
<dbReference type="GO" id="GO:0004553">
    <property type="term" value="F:hydrolase activity, hydrolyzing O-glycosyl compounds"/>
    <property type="evidence" value="ECO:0007669"/>
    <property type="project" value="InterPro"/>
</dbReference>
<dbReference type="InterPro" id="IPR006103">
    <property type="entry name" value="Glyco_hydro_2_cat"/>
</dbReference>
<reference evidence="11" key="1">
    <citation type="submission" date="2018-02" db="EMBL/GenBank/DDBJ databases">
        <authorList>
            <person name="Hausmann B."/>
        </authorList>
    </citation>
    <scope>NUCLEOTIDE SEQUENCE [LARGE SCALE GENOMIC DNA]</scope>
    <source>
        <strain evidence="11">Peat soil MAG SbA5</strain>
    </source>
</reference>
<sequence length="910" mass="100852">MIGDRALIKPTGRTLFFFVLTALSLLLALFAALPAEAAAFPQPLTLASGWQLQDVAKVPEPAAQVSAAGFNSTGWYAATVPGTVLTTLVNNHVYPEPLYGENDRTDIIPESLVHTSYWYRTLIRVPKSYKDRHVWLNFDGINYSADVWVNGAKMGSIRGAFIRGNFDITSQVKPGHDAVIAVLVTPEPHPGVPHEHTLRDGVGQNGGISAIDGPTFLSTLGWDWLDAVHDRDSGIWQKVYLSATGPVVLKDPYVTTDLPLPKTDSSDVSVQATVENVSDKPVQGVVRGTIESISFERQMELAAHSTQQITFDAKNTPALHMEHPRLWWPNGYGEPNLYHLHLEFKTGSDVSDAQDLDFGVRKITYSVPGTDTLTISVNDVPIFIRGGDWGLDEAMKRIPRERLDTEIRLHKLANLNLIRNWVGQSTGEDFYELCDKYGILVWDEFFQPNPLDGPDPTDIPTYLANVRDKVLRFRNHPSIILWCARNEGDPPPEIDAPLKTLLADLDPVRLYQPSSTRGRGVRSHGPYYWRAPRAFYTITDDYFKTETGSVSVPTLESIHAMMPKKDWETINDDWAAHDLAKGNQHGDLYPLILAGRYGNVANLADFVRKAQLMNYEAFRAMYEGRNAQLFHPTTAVITWMSDPAQPSFVWQIYDYDLEPMSSYFAVMHASEMVHIQFNQADGEVQVINNKPEPVADLAAHIAVYNLDGSLVYQHETRLTATPDAATDIGPIDFPANLSAVHFIKLDLRDAAGKLISSNFYWRAAPSNPDDLAALNQMPMVTLDAKVEELADNPPGQRRLQVTLHNPTKNIALMAHIQLRRKSGERVLPAFYSDNYVSLVSDETKTIIIEAAASDFHGPDSSSQDALIMVDGWNVSVTPASFPGASVAPNMEAQPVRSPTTGLPFAASTLP</sequence>
<dbReference type="Pfam" id="PF18368">
    <property type="entry name" value="Ig_GlcNase"/>
    <property type="match status" value="1"/>
</dbReference>
<dbReference type="InterPro" id="IPR043534">
    <property type="entry name" value="EBDG/EBM"/>
</dbReference>
<dbReference type="SUPFAM" id="SSF49785">
    <property type="entry name" value="Galactose-binding domain-like"/>
    <property type="match status" value="1"/>
</dbReference>
<evidence type="ECO:0000259" key="8">
    <source>
        <dbReference type="Pfam" id="PF18368"/>
    </source>
</evidence>
<dbReference type="PANTHER" id="PTHR43536:SF1">
    <property type="entry name" value="MANNOSYLGLYCOPROTEIN ENDO-BETA-MANNOSIDASE"/>
    <property type="match status" value="1"/>
</dbReference>
<evidence type="ECO:0000256" key="4">
    <source>
        <dbReference type="SAM" id="MobiDB-lite"/>
    </source>
</evidence>
<keyword evidence="3" id="KW-0326">Glycosidase</keyword>
<evidence type="ECO:0000259" key="9">
    <source>
        <dbReference type="Pfam" id="PF22666"/>
    </source>
</evidence>
<dbReference type="PANTHER" id="PTHR43536">
    <property type="entry name" value="MANNOSYLGLYCOPROTEIN ENDO-BETA-MANNOSIDASE"/>
    <property type="match status" value="1"/>
</dbReference>
<dbReference type="Proteomes" id="UP000239735">
    <property type="component" value="Unassembled WGS sequence"/>
</dbReference>
<evidence type="ECO:0000256" key="5">
    <source>
        <dbReference type="SAM" id="SignalP"/>
    </source>
</evidence>
<dbReference type="EMBL" id="OKRB01000105">
    <property type="protein sequence ID" value="SPE24928.1"/>
    <property type="molecule type" value="Genomic_DNA"/>
</dbReference>
<feature type="domain" description="Glycoside hydrolase family 2 immunoglobulin-like beta-sandwich" evidence="6">
    <location>
        <begin position="249"/>
        <end position="361"/>
    </location>
</feature>
<gene>
    <name evidence="10" type="ORF">SBA5_470049</name>
</gene>
<dbReference type="Pfam" id="PF22666">
    <property type="entry name" value="Glyco_hydro_2_N2"/>
    <property type="match status" value="1"/>
</dbReference>
<feature type="domain" description="Glycoside hydrolase family 2 catalytic" evidence="7">
    <location>
        <begin position="396"/>
        <end position="512"/>
    </location>
</feature>
<dbReference type="Gene3D" id="3.20.20.80">
    <property type="entry name" value="Glycosidases"/>
    <property type="match status" value="1"/>
</dbReference>
<feature type="signal peptide" evidence="5">
    <location>
        <begin position="1"/>
        <end position="37"/>
    </location>
</feature>
<name>A0A2N9LNV6_9BACT</name>
<evidence type="ECO:0000256" key="1">
    <source>
        <dbReference type="ARBA" id="ARBA00007401"/>
    </source>
</evidence>
<dbReference type="InterPro" id="IPR017853">
    <property type="entry name" value="GH"/>
</dbReference>
<keyword evidence="2 10" id="KW-0378">Hydrolase</keyword>
<dbReference type="Gene3D" id="2.60.120.260">
    <property type="entry name" value="Galactose-binding domain-like"/>
    <property type="match status" value="1"/>
</dbReference>
<dbReference type="InterPro" id="IPR054593">
    <property type="entry name" value="Beta-mannosidase-like_N2"/>
</dbReference>
<keyword evidence="5" id="KW-0732">Signal</keyword>
<proteinExistence type="inferred from homology"/>
<dbReference type="InterPro" id="IPR008979">
    <property type="entry name" value="Galactose-bd-like_sf"/>
</dbReference>
<dbReference type="OrthoDB" id="9801077at2"/>
<dbReference type="GO" id="GO:0005975">
    <property type="term" value="P:carbohydrate metabolic process"/>
    <property type="evidence" value="ECO:0007669"/>
    <property type="project" value="InterPro"/>
</dbReference>
<evidence type="ECO:0000313" key="10">
    <source>
        <dbReference type="EMBL" id="SPE24928.1"/>
    </source>
</evidence>
<evidence type="ECO:0000256" key="2">
    <source>
        <dbReference type="ARBA" id="ARBA00022801"/>
    </source>
</evidence>
<accession>A0A2N9LNV6</accession>
<comment type="similarity">
    <text evidence="1">Belongs to the glycosyl hydrolase 2 family.</text>
</comment>